<keyword evidence="1" id="KW-0732">Signal</keyword>
<dbReference type="NCBIfam" id="TIGR02742">
    <property type="entry name" value="TrbC_Ftype"/>
    <property type="match status" value="1"/>
</dbReference>
<reference evidence="2 3" key="1">
    <citation type="submission" date="2023-09" db="EMBL/GenBank/DDBJ databases">
        <authorList>
            <person name="Rey-Velasco X."/>
        </authorList>
    </citation>
    <scope>NUCLEOTIDE SEQUENCE [LARGE SCALE GENOMIC DNA]</scope>
    <source>
        <strain evidence="2 3">W345</strain>
    </source>
</reference>
<protein>
    <submittedName>
        <fullName evidence="2">Type-F conjugative transfer system pilin assembly protein TrbC</fullName>
    </submittedName>
</protein>
<gene>
    <name evidence="2" type="primary">trbC</name>
    <name evidence="2" type="ORF">RM530_14560</name>
</gene>
<dbReference type="Pfam" id="PF09673">
    <property type="entry name" value="TrbC_Ftype"/>
    <property type="match status" value="1"/>
</dbReference>
<dbReference type="Proteomes" id="UP001254608">
    <property type="component" value="Unassembled WGS sequence"/>
</dbReference>
<feature type="chain" id="PRO_5047101051" evidence="1">
    <location>
        <begin position="18"/>
        <end position="236"/>
    </location>
</feature>
<keyword evidence="3" id="KW-1185">Reference proteome</keyword>
<dbReference type="InterPro" id="IPR019106">
    <property type="entry name" value="T4SS_TrbC"/>
</dbReference>
<dbReference type="EMBL" id="JAVRIC010000023">
    <property type="protein sequence ID" value="MDT0498570.1"/>
    <property type="molecule type" value="Genomic_DNA"/>
</dbReference>
<name>A0ABU2WL19_9GAMM</name>
<evidence type="ECO:0000256" key="1">
    <source>
        <dbReference type="SAM" id="SignalP"/>
    </source>
</evidence>
<sequence length="236" mass="25373">MLRVLMLSMTLGFGAFASTAWSQSAPAPDSAELDQAAQRAREAVRQALGNQPDADEIQRVTRASPPNAKPSLRLPSSIEDLTGSLSLQSEPRPWNAEREPRLLVMVSFSMPDTALRSLAHEARRIGAPLVLRGLVKDSFPETLAAIRSLAGEASDMSGVSIDPTLFTRFAVQSVPTYVLLLEPLRTCTSSECAVPKHLRLSGESGLRHVLETMGRGAGPEVRAIVDPLTVRLDAAP</sequence>
<dbReference type="InterPro" id="IPR014113">
    <property type="entry name" value="T4SS_TrbC_subgr"/>
</dbReference>
<organism evidence="2 3">
    <name type="scientific">Banduia mediterranea</name>
    <dbReference type="NCBI Taxonomy" id="3075609"/>
    <lineage>
        <taxon>Bacteria</taxon>
        <taxon>Pseudomonadati</taxon>
        <taxon>Pseudomonadota</taxon>
        <taxon>Gammaproteobacteria</taxon>
        <taxon>Nevskiales</taxon>
        <taxon>Algiphilaceae</taxon>
        <taxon>Banduia</taxon>
    </lineage>
</organism>
<evidence type="ECO:0000313" key="2">
    <source>
        <dbReference type="EMBL" id="MDT0498570.1"/>
    </source>
</evidence>
<comment type="caution">
    <text evidence="2">The sequence shown here is derived from an EMBL/GenBank/DDBJ whole genome shotgun (WGS) entry which is preliminary data.</text>
</comment>
<accession>A0ABU2WL19</accession>
<dbReference type="RefSeq" id="WP_311365980.1">
    <property type="nucleotide sequence ID" value="NZ_JAVRIC010000023.1"/>
</dbReference>
<evidence type="ECO:0000313" key="3">
    <source>
        <dbReference type="Proteomes" id="UP001254608"/>
    </source>
</evidence>
<feature type="signal peptide" evidence="1">
    <location>
        <begin position="1"/>
        <end position="17"/>
    </location>
</feature>
<proteinExistence type="predicted"/>